<feature type="domain" description="Peptidase S11 D-alanyl-D-alanine carboxypeptidase A N-terminal" evidence="10">
    <location>
        <begin position="72"/>
        <end position="304"/>
    </location>
</feature>
<dbReference type="GO" id="GO:0008360">
    <property type="term" value="P:regulation of cell shape"/>
    <property type="evidence" value="ECO:0007669"/>
    <property type="project" value="UniProtKB-KW"/>
</dbReference>
<keyword evidence="11" id="KW-0121">Carboxypeptidase</keyword>
<sequence length="328" mass="36213">MMTRNLKVFLAASVGSVSVWWGINALNEALTDVFFAYEMRTNPAVLAATAAQLELEQQIQEAYPLAQKGGERLEIHAKAALALYAREDGTIKILFQKGGEKPLPIASITKLMAALVAIKNYPPTQHVTITREILETPGEAGQLQEGDVLPVKDLLYLILMESSNDAAVALAALLGEEQFVTKMNEEAGRLALRNTRFINPTGLDEPEGSNESTARDLAQFARYLLNTHPQIFDILSQSELPLYAPDGLLHHLMRNTNELLGYYDWPAKILGGKTGTTPAAGQTLLFVVESPSADGYIINVILGSEARFTEMRQLLHWILETYEWEFGN</sequence>
<dbReference type="PRINTS" id="PR00725">
    <property type="entry name" value="DADACBPTASE1"/>
</dbReference>
<keyword evidence="6" id="KW-0961">Cell wall biogenesis/degradation</keyword>
<dbReference type="GO" id="GO:0071555">
    <property type="term" value="P:cell wall organization"/>
    <property type="evidence" value="ECO:0007669"/>
    <property type="project" value="UniProtKB-KW"/>
</dbReference>
<dbReference type="EMBL" id="LCPH01000002">
    <property type="protein sequence ID" value="KKU93342.1"/>
    <property type="molecule type" value="Genomic_DNA"/>
</dbReference>
<keyword evidence="5" id="KW-0573">Peptidoglycan synthesis</keyword>
<dbReference type="AlphaFoldDB" id="A0A837ILA3"/>
<dbReference type="Gene3D" id="3.40.710.10">
    <property type="entry name" value="DD-peptidase/beta-lactamase superfamily"/>
    <property type="match status" value="1"/>
</dbReference>
<dbReference type="GO" id="GO:0009002">
    <property type="term" value="F:serine-type D-Ala-D-Ala carboxypeptidase activity"/>
    <property type="evidence" value="ECO:0007669"/>
    <property type="project" value="UniProtKB-EC"/>
</dbReference>
<evidence type="ECO:0000256" key="2">
    <source>
        <dbReference type="ARBA" id="ARBA00022729"/>
    </source>
</evidence>
<proteinExistence type="inferred from homology"/>
<evidence type="ECO:0000256" key="7">
    <source>
        <dbReference type="PIRSR" id="PIRSR618044-1"/>
    </source>
</evidence>
<feature type="binding site" evidence="8">
    <location>
        <position position="273"/>
    </location>
    <ligand>
        <name>substrate</name>
    </ligand>
</feature>
<evidence type="ECO:0000256" key="5">
    <source>
        <dbReference type="ARBA" id="ARBA00022984"/>
    </source>
</evidence>
<dbReference type="PANTHER" id="PTHR21581">
    <property type="entry name" value="D-ALANYL-D-ALANINE CARBOXYPEPTIDASE"/>
    <property type="match status" value="1"/>
</dbReference>
<name>A0A837ILA3_9BACT</name>
<evidence type="ECO:0000256" key="1">
    <source>
        <dbReference type="ARBA" id="ARBA00007164"/>
    </source>
</evidence>
<evidence type="ECO:0000259" key="10">
    <source>
        <dbReference type="Pfam" id="PF00768"/>
    </source>
</evidence>
<feature type="active site" description="Acyl-ester intermediate" evidence="7">
    <location>
        <position position="107"/>
    </location>
</feature>
<accession>A0A837ILA3</accession>
<evidence type="ECO:0000313" key="12">
    <source>
        <dbReference type="Proteomes" id="UP000034462"/>
    </source>
</evidence>
<dbReference type="InterPro" id="IPR001967">
    <property type="entry name" value="Peptidase_S11_N"/>
</dbReference>
<dbReference type="GO" id="GO:0006508">
    <property type="term" value="P:proteolysis"/>
    <property type="evidence" value="ECO:0007669"/>
    <property type="project" value="InterPro"/>
</dbReference>
<feature type="active site" evidence="7">
    <location>
        <position position="162"/>
    </location>
</feature>
<dbReference type="Proteomes" id="UP000034462">
    <property type="component" value="Unassembled WGS sequence"/>
</dbReference>
<evidence type="ECO:0000256" key="6">
    <source>
        <dbReference type="ARBA" id="ARBA00023316"/>
    </source>
</evidence>
<organism evidence="11 12">
    <name type="scientific">Candidatus Yanofskybacteria bacterium GW2011_GWC1_48_11</name>
    <dbReference type="NCBI Taxonomy" id="1619027"/>
    <lineage>
        <taxon>Bacteria</taxon>
        <taxon>Candidatus Yanofskyibacteriota</taxon>
    </lineage>
</organism>
<dbReference type="GO" id="GO:0009252">
    <property type="term" value="P:peptidoglycan biosynthetic process"/>
    <property type="evidence" value="ECO:0007669"/>
    <property type="project" value="UniProtKB-KW"/>
</dbReference>
<evidence type="ECO:0000256" key="8">
    <source>
        <dbReference type="PIRSR" id="PIRSR618044-2"/>
    </source>
</evidence>
<protein>
    <submittedName>
        <fullName evidence="11">Serine-type D-Ala-D-Ala carboxypeptidase, D-alanyl-D-alanine carboxypeptidase (Penicillin-binding protein 5/6)</fullName>
        <ecNumber evidence="11">3.4.16.4</ecNumber>
    </submittedName>
</protein>
<reference evidence="11 12" key="1">
    <citation type="journal article" date="2015" name="Nature">
        <title>rRNA introns, odd ribosomes, and small enigmatic genomes across a large radiation of phyla.</title>
        <authorList>
            <person name="Brown C.T."/>
            <person name="Hug L.A."/>
            <person name="Thomas B.C."/>
            <person name="Sharon I."/>
            <person name="Castelle C.J."/>
            <person name="Singh A."/>
            <person name="Wilkins M.J."/>
            <person name="Williams K.H."/>
            <person name="Banfield J.F."/>
        </authorList>
    </citation>
    <scope>NUCLEOTIDE SEQUENCE [LARGE SCALE GENOMIC DNA]</scope>
</reference>
<comment type="similarity">
    <text evidence="1 9">Belongs to the peptidase S11 family.</text>
</comment>
<dbReference type="SUPFAM" id="SSF56601">
    <property type="entry name" value="beta-lactamase/transpeptidase-like"/>
    <property type="match status" value="1"/>
</dbReference>
<gene>
    <name evidence="11" type="ORF">UY25_C0002G0066</name>
</gene>
<dbReference type="InterPro" id="IPR018044">
    <property type="entry name" value="Peptidase_S11"/>
</dbReference>
<dbReference type="EC" id="3.4.16.4" evidence="11"/>
<keyword evidence="3 11" id="KW-0378">Hydrolase</keyword>
<keyword evidence="4" id="KW-0133">Cell shape</keyword>
<keyword evidence="11" id="KW-0645">Protease</keyword>
<evidence type="ECO:0000256" key="4">
    <source>
        <dbReference type="ARBA" id="ARBA00022960"/>
    </source>
</evidence>
<evidence type="ECO:0000313" key="11">
    <source>
        <dbReference type="EMBL" id="KKU93342.1"/>
    </source>
</evidence>
<comment type="caution">
    <text evidence="11">The sequence shown here is derived from an EMBL/GenBank/DDBJ whole genome shotgun (WGS) entry which is preliminary data.</text>
</comment>
<dbReference type="InterPro" id="IPR012338">
    <property type="entry name" value="Beta-lactam/transpept-like"/>
</dbReference>
<evidence type="ECO:0000256" key="3">
    <source>
        <dbReference type="ARBA" id="ARBA00022801"/>
    </source>
</evidence>
<keyword evidence="2" id="KW-0732">Signal</keyword>
<feature type="active site" description="Proton acceptor" evidence="7">
    <location>
        <position position="110"/>
    </location>
</feature>
<evidence type="ECO:0000256" key="9">
    <source>
        <dbReference type="RuleBase" id="RU004016"/>
    </source>
</evidence>
<dbReference type="Pfam" id="PF00768">
    <property type="entry name" value="Peptidase_S11"/>
    <property type="match status" value="1"/>
</dbReference>
<dbReference type="PANTHER" id="PTHR21581:SF6">
    <property type="entry name" value="TRAFFICKING PROTEIN PARTICLE COMPLEX SUBUNIT 12"/>
    <property type="match status" value="1"/>
</dbReference>